<sequence>MSLHPSPAEVRRLWDFEDPVASESRLRAAADASTSAVWTTQIARALGLQERTTEALALLDGIAGHDDPVVRAWSTLERGRALRSDGDPEQAERWFAEAVEAARTADLPFLEVDALHMLALVAPPDEALAAHLRALEAARTASDPHTSTWECSILTNIGMTHADAGAWPEALTAFEEARAAALRLPDAEQRLLVADWMVAWALRHLGRRAEALEVQRDLRRRHEAAGTSDPYVEEELAMLGDEGATRS</sequence>
<evidence type="ECO:0008006" key="4">
    <source>
        <dbReference type="Google" id="ProtNLM"/>
    </source>
</evidence>
<gene>
    <name evidence="2" type="ORF">GCM10022215_20540</name>
</gene>
<proteinExistence type="predicted"/>
<organism evidence="2 3">
    <name type="scientific">Nocardioides fonticola</name>
    <dbReference type="NCBI Taxonomy" id="450363"/>
    <lineage>
        <taxon>Bacteria</taxon>
        <taxon>Bacillati</taxon>
        <taxon>Actinomycetota</taxon>
        <taxon>Actinomycetes</taxon>
        <taxon>Propionibacteriales</taxon>
        <taxon>Nocardioidaceae</taxon>
        <taxon>Nocardioides</taxon>
    </lineage>
</organism>
<dbReference type="InterPro" id="IPR011990">
    <property type="entry name" value="TPR-like_helical_dom_sf"/>
</dbReference>
<dbReference type="Proteomes" id="UP001501495">
    <property type="component" value="Unassembled WGS sequence"/>
</dbReference>
<evidence type="ECO:0000313" key="3">
    <source>
        <dbReference type="Proteomes" id="UP001501495"/>
    </source>
</evidence>
<dbReference type="Pfam" id="PF13374">
    <property type="entry name" value="TPR_10"/>
    <property type="match status" value="1"/>
</dbReference>
<protein>
    <recommendedName>
        <fullName evidence="4">Tetratricopeptide repeat protein</fullName>
    </recommendedName>
</protein>
<keyword evidence="3" id="KW-1185">Reference proteome</keyword>
<reference evidence="3" key="1">
    <citation type="journal article" date="2019" name="Int. J. Syst. Evol. Microbiol.">
        <title>The Global Catalogue of Microorganisms (GCM) 10K type strain sequencing project: providing services to taxonomists for standard genome sequencing and annotation.</title>
        <authorList>
            <consortium name="The Broad Institute Genomics Platform"/>
            <consortium name="The Broad Institute Genome Sequencing Center for Infectious Disease"/>
            <person name="Wu L."/>
            <person name="Ma J."/>
        </authorList>
    </citation>
    <scope>NUCLEOTIDE SEQUENCE [LARGE SCALE GENOMIC DNA]</scope>
    <source>
        <strain evidence="3">JCM 16703</strain>
    </source>
</reference>
<dbReference type="RefSeq" id="WP_344733273.1">
    <property type="nucleotide sequence ID" value="NZ_BAAAZH010000013.1"/>
</dbReference>
<dbReference type="SUPFAM" id="SSF48452">
    <property type="entry name" value="TPR-like"/>
    <property type="match status" value="1"/>
</dbReference>
<dbReference type="Gene3D" id="1.25.40.10">
    <property type="entry name" value="Tetratricopeptide repeat domain"/>
    <property type="match status" value="1"/>
</dbReference>
<feature type="region of interest" description="Disordered" evidence="1">
    <location>
        <begin position="223"/>
        <end position="247"/>
    </location>
</feature>
<name>A0ABP7XIE7_9ACTN</name>
<comment type="caution">
    <text evidence="2">The sequence shown here is derived from an EMBL/GenBank/DDBJ whole genome shotgun (WGS) entry which is preliminary data.</text>
</comment>
<evidence type="ECO:0000313" key="2">
    <source>
        <dbReference type="EMBL" id="GAA4118701.1"/>
    </source>
</evidence>
<accession>A0ABP7XIE7</accession>
<dbReference type="EMBL" id="BAAAZH010000013">
    <property type="protein sequence ID" value="GAA4118701.1"/>
    <property type="molecule type" value="Genomic_DNA"/>
</dbReference>
<evidence type="ECO:0000256" key="1">
    <source>
        <dbReference type="SAM" id="MobiDB-lite"/>
    </source>
</evidence>